<dbReference type="OrthoDB" id="9801219at2"/>
<dbReference type="PANTHER" id="PTHR46566:SF2">
    <property type="entry name" value="ATP-DEPENDENT 6-PHOSPHOFRUCTOKINASE ISOZYME 2"/>
    <property type="match status" value="1"/>
</dbReference>
<protein>
    <submittedName>
        <fullName evidence="3">PfkB family carbohydrate kinase</fullName>
    </submittedName>
</protein>
<keyword evidence="3" id="KW-0418">Kinase</keyword>
<dbReference type="InterPro" id="IPR011611">
    <property type="entry name" value="PfkB_dom"/>
</dbReference>
<proteinExistence type="predicted"/>
<dbReference type="EMBL" id="PQFZ01000005">
    <property type="protein sequence ID" value="POR52555.1"/>
    <property type="molecule type" value="Genomic_DNA"/>
</dbReference>
<name>A0A2S4MD48_9HYPH</name>
<keyword evidence="3" id="KW-0808">Transferase</keyword>
<dbReference type="SUPFAM" id="SSF53613">
    <property type="entry name" value="Ribokinase-like"/>
    <property type="match status" value="1"/>
</dbReference>
<dbReference type="Pfam" id="PF00294">
    <property type="entry name" value="PfkB"/>
    <property type="match status" value="1"/>
</dbReference>
<evidence type="ECO:0000259" key="2">
    <source>
        <dbReference type="Pfam" id="PF00294"/>
    </source>
</evidence>
<gene>
    <name evidence="3" type="ORF">CYD53_105220</name>
</gene>
<dbReference type="GO" id="GO:0005829">
    <property type="term" value="C:cytosol"/>
    <property type="evidence" value="ECO:0007669"/>
    <property type="project" value="TreeGrafter"/>
</dbReference>
<feature type="region of interest" description="Disordered" evidence="1">
    <location>
        <begin position="1"/>
        <end position="26"/>
    </location>
</feature>
<evidence type="ECO:0000313" key="4">
    <source>
        <dbReference type="Proteomes" id="UP000236919"/>
    </source>
</evidence>
<dbReference type="Proteomes" id="UP000236919">
    <property type="component" value="Unassembled WGS sequence"/>
</dbReference>
<reference evidence="3 4" key="1">
    <citation type="submission" date="2018-01" db="EMBL/GenBank/DDBJ databases">
        <title>Genomic Encyclopedia of Type Strains, Phase III (KMG-III): the genomes of soil and plant-associated and newly described type strains.</title>
        <authorList>
            <person name="Whitman W."/>
        </authorList>
    </citation>
    <scope>NUCLEOTIDE SEQUENCE [LARGE SCALE GENOMIC DNA]</scope>
    <source>
        <strain evidence="3 4">1131</strain>
    </source>
</reference>
<keyword evidence="4" id="KW-1185">Reference proteome</keyword>
<feature type="compositionally biased region" description="Basic and acidic residues" evidence="1">
    <location>
        <begin position="16"/>
        <end position="26"/>
    </location>
</feature>
<dbReference type="GO" id="GO:0003872">
    <property type="term" value="F:6-phosphofructokinase activity"/>
    <property type="evidence" value="ECO:0007669"/>
    <property type="project" value="TreeGrafter"/>
</dbReference>
<dbReference type="AlphaFoldDB" id="A0A2S4MD48"/>
<evidence type="ECO:0000256" key="1">
    <source>
        <dbReference type="SAM" id="MobiDB-lite"/>
    </source>
</evidence>
<dbReference type="Gene3D" id="3.40.1190.20">
    <property type="match status" value="1"/>
</dbReference>
<accession>A0A2S4MD48</accession>
<evidence type="ECO:0000313" key="3">
    <source>
        <dbReference type="EMBL" id="POR52555.1"/>
    </source>
</evidence>
<dbReference type="PANTHER" id="PTHR46566">
    <property type="entry name" value="1-PHOSPHOFRUCTOKINASE-RELATED"/>
    <property type="match status" value="1"/>
</dbReference>
<comment type="caution">
    <text evidence="3">The sequence shown here is derived from an EMBL/GenBank/DDBJ whole genome shotgun (WGS) entry which is preliminary data.</text>
</comment>
<sequence>MLQSMPRFHGRARHPGRSEAEIRGHKPEAIVASSAVGAGDSFLGAMIFAHAKGWAPQEALRLGLAAGAAAVPTPGTAPCGRKDAKRFYAETGQGERIA</sequence>
<feature type="domain" description="Carbohydrate kinase PfkB" evidence="2">
    <location>
        <begin position="32"/>
        <end position="79"/>
    </location>
</feature>
<dbReference type="InterPro" id="IPR029056">
    <property type="entry name" value="Ribokinase-like"/>
</dbReference>
<organism evidence="3 4">
    <name type="scientific">Bosea psychrotolerans</name>
    <dbReference type="NCBI Taxonomy" id="1871628"/>
    <lineage>
        <taxon>Bacteria</taxon>
        <taxon>Pseudomonadati</taxon>
        <taxon>Pseudomonadota</taxon>
        <taxon>Alphaproteobacteria</taxon>
        <taxon>Hyphomicrobiales</taxon>
        <taxon>Boseaceae</taxon>
        <taxon>Bosea</taxon>
    </lineage>
</organism>